<dbReference type="AlphaFoldDB" id="A0A6G0XCZ9"/>
<dbReference type="EMBL" id="VJMJ01000079">
    <property type="protein sequence ID" value="KAF0738061.1"/>
    <property type="molecule type" value="Genomic_DNA"/>
</dbReference>
<proteinExistence type="predicted"/>
<gene>
    <name evidence="1" type="ORF">Ae201684_006052</name>
</gene>
<name>A0A6G0XCZ9_9STRA</name>
<comment type="caution">
    <text evidence="1">The sequence shown here is derived from an EMBL/GenBank/DDBJ whole genome shotgun (WGS) entry which is preliminary data.</text>
</comment>
<organism evidence="1 2">
    <name type="scientific">Aphanomyces euteiches</name>
    <dbReference type="NCBI Taxonomy" id="100861"/>
    <lineage>
        <taxon>Eukaryota</taxon>
        <taxon>Sar</taxon>
        <taxon>Stramenopiles</taxon>
        <taxon>Oomycota</taxon>
        <taxon>Saprolegniomycetes</taxon>
        <taxon>Saprolegniales</taxon>
        <taxon>Verrucalvaceae</taxon>
        <taxon>Aphanomyces</taxon>
    </lineage>
</organism>
<reference evidence="1 2" key="1">
    <citation type="submission" date="2019-07" db="EMBL/GenBank/DDBJ databases">
        <title>Genomics analysis of Aphanomyces spp. identifies a new class of oomycete effector associated with host adaptation.</title>
        <authorList>
            <person name="Gaulin E."/>
        </authorList>
    </citation>
    <scope>NUCLEOTIDE SEQUENCE [LARGE SCALE GENOMIC DNA]</scope>
    <source>
        <strain evidence="1 2">ATCC 201684</strain>
    </source>
</reference>
<dbReference type="Proteomes" id="UP000481153">
    <property type="component" value="Unassembled WGS sequence"/>
</dbReference>
<accession>A0A6G0XCZ9</accession>
<protein>
    <submittedName>
        <fullName evidence="1">Uncharacterized protein</fullName>
    </submittedName>
</protein>
<evidence type="ECO:0000313" key="2">
    <source>
        <dbReference type="Proteomes" id="UP000481153"/>
    </source>
</evidence>
<sequence>MALVVVIARPLGGFFSPTLQEFTVLHREDDKPIPPDASLQFSSRQEGFLGGFKGLNGSSGLLLLEFDLLGMCHTLPCLLWRQFGTLAVLAVATTWFRADIIHATVPDGDF</sequence>
<dbReference type="VEuPathDB" id="FungiDB:AeMF1_021018"/>
<evidence type="ECO:0000313" key="1">
    <source>
        <dbReference type="EMBL" id="KAF0738061.1"/>
    </source>
</evidence>
<keyword evidence="2" id="KW-1185">Reference proteome</keyword>